<dbReference type="InterPro" id="IPR009339">
    <property type="entry name" value="DUF998"/>
</dbReference>
<dbReference type="EMBL" id="JBHLUE010000004">
    <property type="protein sequence ID" value="MFC0563831.1"/>
    <property type="molecule type" value="Genomic_DNA"/>
</dbReference>
<organism evidence="2 3">
    <name type="scientific">Plantactinospora siamensis</name>
    <dbReference type="NCBI Taxonomy" id="555372"/>
    <lineage>
        <taxon>Bacteria</taxon>
        <taxon>Bacillati</taxon>
        <taxon>Actinomycetota</taxon>
        <taxon>Actinomycetes</taxon>
        <taxon>Micromonosporales</taxon>
        <taxon>Micromonosporaceae</taxon>
        <taxon>Plantactinospora</taxon>
    </lineage>
</organism>
<feature type="transmembrane region" description="Helical" evidence="1">
    <location>
        <begin position="168"/>
        <end position="186"/>
    </location>
</feature>
<dbReference type="RefSeq" id="WP_377336741.1">
    <property type="nucleotide sequence ID" value="NZ_JBHLUE010000004.1"/>
</dbReference>
<comment type="caution">
    <text evidence="2">The sequence shown here is derived from an EMBL/GenBank/DDBJ whole genome shotgun (WGS) entry which is preliminary data.</text>
</comment>
<reference evidence="2 3" key="1">
    <citation type="submission" date="2024-09" db="EMBL/GenBank/DDBJ databases">
        <authorList>
            <person name="Sun Q."/>
            <person name="Mori K."/>
        </authorList>
    </citation>
    <scope>NUCLEOTIDE SEQUENCE [LARGE SCALE GENOMIC DNA]</scope>
    <source>
        <strain evidence="2 3">TBRC 2205</strain>
    </source>
</reference>
<feature type="transmembrane region" description="Helical" evidence="1">
    <location>
        <begin position="95"/>
        <end position="113"/>
    </location>
</feature>
<feature type="transmembrane region" description="Helical" evidence="1">
    <location>
        <begin position="68"/>
        <end position="88"/>
    </location>
</feature>
<sequence length="233" mass="22695">MAGSRRVVGTAARRRVMGATSRHRVAGAAATFCAAAGATAVIVALVAGPTAGFTGYVSEAGVADSGYAGTYRGGVLGLAAGLLLLAAALRPAVRIAAALLVAGGAATATSGLVTCSAGCPLPPFERTDVADLAHGGASIAAVASCVFAMAAVTLYAPVPALRRLSGTATAVALPLSAAVGLAMLLVGRGHVAGVLERLLLADLVLWAALLGAALALRPADPKKPVDPVFPADP</sequence>
<proteinExistence type="predicted"/>
<feature type="transmembrane region" description="Helical" evidence="1">
    <location>
        <begin position="133"/>
        <end position="156"/>
    </location>
</feature>
<feature type="transmembrane region" description="Helical" evidence="1">
    <location>
        <begin position="198"/>
        <end position="216"/>
    </location>
</feature>
<protein>
    <submittedName>
        <fullName evidence="2">DUF998 domain-containing protein</fullName>
    </submittedName>
</protein>
<gene>
    <name evidence="2" type="ORF">ACFFHU_06575</name>
</gene>
<dbReference type="Pfam" id="PF06197">
    <property type="entry name" value="DUF998"/>
    <property type="match status" value="1"/>
</dbReference>
<keyword evidence="3" id="KW-1185">Reference proteome</keyword>
<dbReference type="Proteomes" id="UP001589894">
    <property type="component" value="Unassembled WGS sequence"/>
</dbReference>
<keyword evidence="1" id="KW-0472">Membrane</keyword>
<name>A0ABV6NSU0_9ACTN</name>
<keyword evidence="1" id="KW-1133">Transmembrane helix</keyword>
<evidence type="ECO:0000313" key="3">
    <source>
        <dbReference type="Proteomes" id="UP001589894"/>
    </source>
</evidence>
<evidence type="ECO:0000256" key="1">
    <source>
        <dbReference type="SAM" id="Phobius"/>
    </source>
</evidence>
<evidence type="ECO:0000313" key="2">
    <source>
        <dbReference type="EMBL" id="MFC0563831.1"/>
    </source>
</evidence>
<keyword evidence="1" id="KW-0812">Transmembrane</keyword>
<feature type="transmembrane region" description="Helical" evidence="1">
    <location>
        <begin position="25"/>
        <end position="48"/>
    </location>
</feature>
<accession>A0ABV6NSU0</accession>